<evidence type="ECO:0000259" key="9">
    <source>
        <dbReference type="Pfam" id="PF04116"/>
    </source>
</evidence>
<reference evidence="10 11" key="1">
    <citation type="submission" date="2019-04" db="EMBL/GenBank/DDBJ databases">
        <title>Natronospirillum operosus gen. nov., sp. nov., a haloalkaliphilic satellite isolated from decaying biomass of laboratory culture of cyanobacterium Geitlerinema sp. and proposal of Natronospirillaceae fam. nov. and Saccharospirillaceae fam. nov.</title>
        <authorList>
            <person name="Kevbrin V."/>
            <person name="Boltyanskaya Y."/>
            <person name="Koziaeva V."/>
            <person name="Grouzdev D.S."/>
            <person name="Park M."/>
            <person name="Cho J."/>
        </authorList>
    </citation>
    <scope>NUCLEOTIDE SEQUENCE [LARGE SCALE GENOMIC DNA]</scope>
    <source>
        <strain evidence="10 11">G-116</strain>
    </source>
</reference>
<dbReference type="PANTHER" id="PTHR21624">
    <property type="entry name" value="STEROL DESATURASE-RELATED PROTEIN"/>
    <property type="match status" value="1"/>
</dbReference>
<evidence type="ECO:0000313" key="10">
    <source>
        <dbReference type="EMBL" id="TGG92414.1"/>
    </source>
</evidence>
<comment type="caution">
    <text evidence="10">The sequence shown here is derived from an EMBL/GenBank/DDBJ whole genome shotgun (WGS) entry which is preliminary data.</text>
</comment>
<dbReference type="GO" id="GO:0006643">
    <property type="term" value="P:membrane lipid metabolic process"/>
    <property type="evidence" value="ECO:0007669"/>
    <property type="project" value="TreeGrafter"/>
</dbReference>
<dbReference type="PANTHER" id="PTHR21624:SF1">
    <property type="entry name" value="ALKYLGLYCEROL MONOOXYGENASE"/>
    <property type="match status" value="1"/>
</dbReference>
<feature type="region of interest" description="Disordered" evidence="7">
    <location>
        <begin position="271"/>
        <end position="293"/>
    </location>
</feature>
<name>A0A4Z0WCV4_9GAMM</name>
<feature type="domain" description="Fatty acid hydroxylase" evidence="9">
    <location>
        <begin position="88"/>
        <end position="221"/>
    </location>
</feature>
<feature type="transmembrane region" description="Helical" evidence="8">
    <location>
        <begin position="133"/>
        <end position="153"/>
    </location>
</feature>
<dbReference type="GO" id="GO:0005506">
    <property type="term" value="F:iron ion binding"/>
    <property type="evidence" value="ECO:0007669"/>
    <property type="project" value="InterPro"/>
</dbReference>
<keyword evidence="3 8" id="KW-1133">Transmembrane helix</keyword>
<evidence type="ECO:0000256" key="4">
    <source>
        <dbReference type="ARBA" id="ARBA00023002"/>
    </source>
</evidence>
<dbReference type="RefSeq" id="WP_135483748.1">
    <property type="nucleotide sequence ID" value="NZ_SRMF01000005.1"/>
</dbReference>
<dbReference type="InterPro" id="IPR051689">
    <property type="entry name" value="Sterol_desaturase/TMEM195"/>
</dbReference>
<dbReference type="AlphaFoldDB" id="A0A4Z0WCV4"/>
<dbReference type="GO" id="GO:0012505">
    <property type="term" value="C:endomembrane system"/>
    <property type="evidence" value="ECO:0007669"/>
    <property type="project" value="UniProtKB-SubCell"/>
</dbReference>
<comment type="subcellular location">
    <subcellularLocation>
        <location evidence="1">Endomembrane system</location>
        <topology evidence="1">Multi-pass membrane protein</topology>
    </subcellularLocation>
</comment>
<protein>
    <submittedName>
        <fullName evidence="10">Sterol desaturase family protein</fullName>
    </submittedName>
</protein>
<organism evidence="10 11">
    <name type="scientific">Natronospirillum operosum</name>
    <dbReference type="NCBI Taxonomy" id="2759953"/>
    <lineage>
        <taxon>Bacteria</taxon>
        <taxon>Pseudomonadati</taxon>
        <taxon>Pseudomonadota</taxon>
        <taxon>Gammaproteobacteria</taxon>
        <taxon>Oceanospirillales</taxon>
        <taxon>Natronospirillaceae</taxon>
        <taxon>Natronospirillum</taxon>
    </lineage>
</organism>
<accession>A0A4Z0WCV4</accession>
<keyword evidence="4" id="KW-0560">Oxidoreductase</keyword>
<dbReference type="InterPro" id="IPR006694">
    <property type="entry name" value="Fatty_acid_hydroxylase"/>
</dbReference>
<keyword evidence="6 8" id="KW-0472">Membrane</keyword>
<evidence type="ECO:0000256" key="2">
    <source>
        <dbReference type="ARBA" id="ARBA00022692"/>
    </source>
</evidence>
<evidence type="ECO:0000313" key="11">
    <source>
        <dbReference type="Proteomes" id="UP000297475"/>
    </source>
</evidence>
<dbReference type="GO" id="GO:0016020">
    <property type="term" value="C:membrane"/>
    <property type="evidence" value="ECO:0007669"/>
    <property type="project" value="GOC"/>
</dbReference>
<keyword evidence="2 8" id="KW-0812">Transmembrane</keyword>
<sequence>MTPFDPHFILLALAPIFLAFIGWEFLYLRRRPDQGSARYSLADTASNATLAFLHQVGELAAAAFILSVYQFFFDWRLFELPFAWWSLLLAFVLQDFLYYWFHRFSHQIRWMWAAHVVHHSSERLNLSTAFRQSLMYPLAGMWVFWIPLAIVGFTPDTIITVVLLNLAYQFFVHTQAVGRLGPLEAVLNTPSHHRVHHASNPRYIDRNYAGILIIWDRLFGTFEPESEQEPCHYGITKPVRTHNPITLTFHEWRDMLADATAPGKTWSHRLNHLIRPPGWQPEPPPSPRSHTDH</sequence>
<evidence type="ECO:0000256" key="5">
    <source>
        <dbReference type="ARBA" id="ARBA00023098"/>
    </source>
</evidence>
<feature type="transmembrane region" description="Helical" evidence="8">
    <location>
        <begin position="49"/>
        <end position="70"/>
    </location>
</feature>
<dbReference type="Pfam" id="PF04116">
    <property type="entry name" value="FA_hydroxylase"/>
    <property type="match status" value="1"/>
</dbReference>
<evidence type="ECO:0000256" key="6">
    <source>
        <dbReference type="ARBA" id="ARBA00023136"/>
    </source>
</evidence>
<feature type="transmembrane region" description="Helical" evidence="8">
    <location>
        <begin position="6"/>
        <end position="28"/>
    </location>
</feature>
<dbReference type="EMBL" id="SRMF01000005">
    <property type="protein sequence ID" value="TGG92414.1"/>
    <property type="molecule type" value="Genomic_DNA"/>
</dbReference>
<gene>
    <name evidence="10" type="ORF">E4656_13130</name>
</gene>
<dbReference type="OrthoDB" id="9770329at2"/>
<dbReference type="GO" id="GO:0050479">
    <property type="term" value="F:glyceryl-ether monooxygenase activity"/>
    <property type="evidence" value="ECO:0007669"/>
    <property type="project" value="TreeGrafter"/>
</dbReference>
<keyword evidence="5" id="KW-0443">Lipid metabolism</keyword>
<evidence type="ECO:0000256" key="3">
    <source>
        <dbReference type="ARBA" id="ARBA00022989"/>
    </source>
</evidence>
<evidence type="ECO:0000256" key="1">
    <source>
        <dbReference type="ARBA" id="ARBA00004127"/>
    </source>
</evidence>
<dbReference type="Proteomes" id="UP000297475">
    <property type="component" value="Unassembled WGS sequence"/>
</dbReference>
<feature type="compositionally biased region" description="Pro residues" evidence="7">
    <location>
        <begin position="278"/>
        <end position="287"/>
    </location>
</feature>
<proteinExistence type="predicted"/>
<evidence type="ECO:0000256" key="7">
    <source>
        <dbReference type="SAM" id="MobiDB-lite"/>
    </source>
</evidence>
<keyword evidence="11" id="KW-1185">Reference proteome</keyword>
<dbReference type="GO" id="GO:0008610">
    <property type="term" value="P:lipid biosynthetic process"/>
    <property type="evidence" value="ECO:0007669"/>
    <property type="project" value="InterPro"/>
</dbReference>
<evidence type="ECO:0000256" key="8">
    <source>
        <dbReference type="SAM" id="Phobius"/>
    </source>
</evidence>
<feature type="transmembrane region" description="Helical" evidence="8">
    <location>
        <begin position="82"/>
        <end position="101"/>
    </location>
</feature>